<reference evidence="3 4" key="1">
    <citation type="journal article" date="2015" name="Genome Announc.">
        <title>Expanding the biotechnology potential of lactobacilli through comparative genomics of 213 strains and associated genera.</title>
        <authorList>
            <person name="Sun Z."/>
            <person name="Harris H.M."/>
            <person name="McCann A."/>
            <person name="Guo C."/>
            <person name="Argimon S."/>
            <person name="Zhang W."/>
            <person name="Yang X."/>
            <person name="Jeffery I.B."/>
            <person name="Cooney J.C."/>
            <person name="Kagawa T.F."/>
            <person name="Liu W."/>
            <person name="Song Y."/>
            <person name="Salvetti E."/>
            <person name="Wrobel A."/>
            <person name="Rasinkangas P."/>
            <person name="Parkhill J."/>
            <person name="Rea M.C."/>
            <person name="O'Sullivan O."/>
            <person name="Ritari J."/>
            <person name="Douillard F.P."/>
            <person name="Paul Ross R."/>
            <person name="Yang R."/>
            <person name="Briner A.E."/>
            <person name="Felis G.E."/>
            <person name="de Vos W.M."/>
            <person name="Barrangou R."/>
            <person name="Klaenhammer T.R."/>
            <person name="Caufield P.W."/>
            <person name="Cui Y."/>
            <person name="Zhang H."/>
            <person name="O'Toole P.W."/>
        </authorList>
    </citation>
    <scope>NUCLEOTIDE SEQUENCE [LARGE SCALE GENOMIC DNA]</scope>
    <source>
        <strain evidence="3 4">DSM 19972</strain>
    </source>
</reference>
<comment type="similarity">
    <text evidence="1">Belongs to the amidase family.</text>
</comment>
<dbReference type="InterPro" id="IPR023631">
    <property type="entry name" value="Amidase_dom"/>
</dbReference>
<gene>
    <name evidence="3" type="ORF">FD46_GL000381</name>
</gene>
<dbReference type="PATRIC" id="fig|1423777.3.peg.402"/>
<sequence length="485" mass="52236">MAIDALGQAKLVKEGKISSRELVEESLQKIEQLNPKLNAVINRRSKAALKEAQNVDITAPFAGVPLLLKGLGQSLAGEPATAGAQLLKNNRARQTDNFVRSLQQAGFIIIGQTNTPEFGFKNVTDPVLYGPTRNPWNTEYSPGGSSGGAASALASGMVTLAAGSDGGGSIRIPASFSGLIGLKPTRGRIPVGPGSWRGWQGAAINFALTRSIRDTAALLDALQVVQPAAPFQTPLFTKGFLHESTLPLANNFRIGYTTTSPVGTPVSPDAKNAVMEAVAFLRQEGIAVKKVKNPLDGQKLMRGYYIINAGETASMFAEMESSSGKEIKISDVELVTWVIHQAGLSLDAVDYSQTLSQWDQASYEADKMYDDYNLYLTPTTATTAPKINQALISAELIAKMKKATQLDKKERLQLVYDFFESSLELTPFTQQANITGQPAISLPTYVSHEGLPLGIQFIARKGAESTLLQIGNLFEKNGKFKMLRK</sequence>
<dbReference type="OrthoDB" id="9811471at2"/>
<feature type="domain" description="Amidase" evidence="2">
    <location>
        <begin position="21"/>
        <end position="468"/>
    </location>
</feature>
<proteinExistence type="inferred from homology"/>
<dbReference type="NCBIfam" id="NF005099">
    <property type="entry name" value="PRK06529.1"/>
    <property type="match status" value="1"/>
</dbReference>
<dbReference type="SUPFAM" id="SSF75304">
    <property type="entry name" value="Amidase signature (AS) enzymes"/>
    <property type="match status" value="1"/>
</dbReference>
<dbReference type="InterPro" id="IPR036928">
    <property type="entry name" value="AS_sf"/>
</dbReference>
<keyword evidence="4" id="KW-1185">Reference proteome</keyword>
<dbReference type="PROSITE" id="PS00571">
    <property type="entry name" value="AMIDASES"/>
    <property type="match status" value="1"/>
</dbReference>
<dbReference type="InterPro" id="IPR020556">
    <property type="entry name" value="Amidase_CS"/>
</dbReference>
<dbReference type="PANTHER" id="PTHR11895">
    <property type="entry name" value="TRANSAMIDASE"/>
    <property type="match status" value="1"/>
</dbReference>
<dbReference type="RefSeq" id="WP_057895380.1">
    <property type="nucleotide sequence ID" value="NZ_AZEH01000020.1"/>
</dbReference>
<evidence type="ECO:0000259" key="2">
    <source>
        <dbReference type="Pfam" id="PF01425"/>
    </source>
</evidence>
<evidence type="ECO:0000256" key="1">
    <source>
        <dbReference type="ARBA" id="ARBA00009199"/>
    </source>
</evidence>
<dbReference type="Proteomes" id="UP000051686">
    <property type="component" value="Unassembled WGS sequence"/>
</dbReference>
<evidence type="ECO:0000313" key="4">
    <source>
        <dbReference type="Proteomes" id="UP000051686"/>
    </source>
</evidence>
<dbReference type="EMBL" id="AZEH01000020">
    <property type="protein sequence ID" value="KRL05636.1"/>
    <property type="molecule type" value="Genomic_DNA"/>
</dbReference>
<name>A0A0R1MI89_9LACO</name>
<accession>A0A0R1MI89</accession>
<dbReference type="AlphaFoldDB" id="A0A0R1MI89"/>
<dbReference type="Gene3D" id="3.90.1300.10">
    <property type="entry name" value="Amidase signature (AS) domain"/>
    <property type="match status" value="1"/>
</dbReference>
<dbReference type="GO" id="GO:0003824">
    <property type="term" value="F:catalytic activity"/>
    <property type="evidence" value="ECO:0007669"/>
    <property type="project" value="InterPro"/>
</dbReference>
<organism evidence="3 4">
    <name type="scientific">Liquorilactobacillus oeni DSM 19972</name>
    <dbReference type="NCBI Taxonomy" id="1423777"/>
    <lineage>
        <taxon>Bacteria</taxon>
        <taxon>Bacillati</taxon>
        <taxon>Bacillota</taxon>
        <taxon>Bacilli</taxon>
        <taxon>Lactobacillales</taxon>
        <taxon>Lactobacillaceae</taxon>
        <taxon>Liquorilactobacillus</taxon>
    </lineage>
</organism>
<dbReference type="PANTHER" id="PTHR11895:SF7">
    <property type="entry name" value="GLUTAMYL-TRNA(GLN) AMIDOTRANSFERASE SUBUNIT A, MITOCHONDRIAL"/>
    <property type="match status" value="1"/>
</dbReference>
<protein>
    <submittedName>
        <fullName evidence="3">Amidase</fullName>
    </submittedName>
</protein>
<evidence type="ECO:0000313" key="3">
    <source>
        <dbReference type="EMBL" id="KRL05636.1"/>
    </source>
</evidence>
<comment type="caution">
    <text evidence="3">The sequence shown here is derived from an EMBL/GenBank/DDBJ whole genome shotgun (WGS) entry which is preliminary data.</text>
</comment>
<dbReference type="InterPro" id="IPR000120">
    <property type="entry name" value="Amidase"/>
</dbReference>
<dbReference type="Pfam" id="PF01425">
    <property type="entry name" value="Amidase"/>
    <property type="match status" value="1"/>
</dbReference>
<dbReference type="STRING" id="1423777.FD46_GL000381"/>